<gene>
    <name evidence="2" type="ORF">FA09DRAFT_212414</name>
</gene>
<evidence type="ECO:0000256" key="1">
    <source>
        <dbReference type="SAM" id="MobiDB-lite"/>
    </source>
</evidence>
<evidence type="ECO:0000313" key="2">
    <source>
        <dbReference type="EMBL" id="PWN99591.1"/>
    </source>
</evidence>
<reference evidence="2 3" key="1">
    <citation type="journal article" date="2018" name="Mol. Biol. Evol.">
        <title>Broad Genomic Sampling Reveals a Smut Pathogenic Ancestry of the Fungal Clade Ustilaginomycotina.</title>
        <authorList>
            <person name="Kijpornyongpan T."/>
            <person name="Mondo S.J."/>
            <person name="Barry K."/>
            <person name="Sandor L."/>
            <person name="Lee J."/>
            <person name="Lipzen A."/>
            <person name="Pangilinan J."/>
            <person name="LaButti K."/>
            <person name="Hainaut M."/>
            <person name="Henrissat B."/>
            <person name="Grigoriev I.V."/>
            <person name="Spatafora J.W."/>
            <person name="Aime M.C."/>
        </authorList>
    </citation>
    <scope>NUCLEOTIDE SEQUENCE [LARGE SCALE GENOMIC DNA]</scope>
    <source>
        <strain evidence="2 3">MCA 4186</strain>
    </source>
</reference>
<dbReference type="GeneID" id="37267041"/>
<dbReference type="EMBL" id="KZ819287">
    <property type="protein sequence ID" value="PWN99591.1"/>
    <property type="molecule type" value="Genomic_DNA"/>
</dbReference>
<keyword evidence="3" id="KW-1185">Reference proteome</keyword>
<name>A0A316ZDI6_9BASI</name>
<evidence type="ECO:0000313" key="3">
    <source>
        <dbReference type="Proteomes" id="UP000245946"/>
    </source>
</evidence>
<feature type="region of interest" description="Disordered" evidence="1">
    <location>
        <begin position="89"/>
        <end position="119"/>
    </location>
</feature>
<sequence>MSDGAPQHDLSLLLAEAAPAVTASLVQHALGTTDVVLVSRDHEDDVARYGIDVHEIVLRRHEFFVSALDGGYSEGATFVDAQASTRKRKLPDTFNSSSSSAPDAGESPEEEVDASSQGAFPAGAQSKVARKKLIKLGLPNATLLMITAWLYTEKPPALDNTATLEEIIELYAASQMVLWSRLLLAACRHSSSSTFHAWKSRSLRD</sequence>
<feature type="compositionally biased region" description="Low complexity" evidence="1">
    <location>
        <begin position="96"/>
        <end position="105"/>
    </location>
</feature>
<dbReference type="Proteomes" id="UP000245946">
    <property type="component" value="Unassembled WGS sequence"/>
</dbReference>
<organism evidence="2 3">
    <name type="scientific">Tilletiopsis washingtonensis</name>
    <dbReference type="NCBI Taxonomy" id="58919"/>
    <lineage>
        <taxon>Eukaryota</taxon>
        <taxon>Fungi</taxon>
        <taxon>Dikarya</taxon>
        <taxon>Basidiomycota</taxon>
        <taxon>Ustilaginomycotina</taxon>
        <taxon>Exobasidiomycetes</taxon>
        <taxon>Entylomatales</taxon>
        <taxon>Entylomatales incertae sedis</taxon>
        <taxon>Tilletiopsis</taxon>
    </lineage>
</organism>
<protein>
    <submittedName>
        <fullName evidence="2">Uncharacterized protein</fullName>
    </submittedName>
</protein>
<dbReference type="AlphaFoldDB" id="A0A316ZDI6"/>
<proteinExistence type="predicted"/>
<dbReference type="RefSeq" id="XP_025599870.1">
    <property type="nucleotide sequence ID" value="XM_025739495.1"/>
</dbReference>
<accession>A0A316ZDI6</accession>